<keyword evidence="2" id="KW-1185">Reference proteome</keyword>
<protein>
    <submittedName>
        <fullName evidence="1">Uncharacterized protein</fullName>
    </submittedName>
</protein>
<dbReference type="SUPFAM" id="SSF50630">
    <property type="entry name" value="Acid proteases"/>
    <property type="match status" value="1"/>
</dbReference>
<accession>A0A5J4P0Y1</accession>
<evidence type="ECO:0000313" key="2">
    <source>
        <dbReference type="Proteomes" id="UP000324629"/>
    </source>
</evidence>
<dbReference type="InterPro" id="IPR021109">
    <property type="entry name" value="Peptidase_aspartic_dom_sf"/>
</dbReference>
<feature type="non-terminal residue" evidence="1">
    <location>
        <position position="1"/>
    </location>
</feature>
<dbReference type="AlphaFoldDB" id="A0A5J4P0Y1"/>
<evidence type="ECO:0000313" key="1">
    <source>
        <dbReference type="EMBL" id="KAA3681451.1"/>
    </source>
</evidence>
<feature type="non-terminal residue" evidence="1">
    <location>
        <position position="91"/>
    </location>
</feature>
<comment type="caution">
    <text evidence="1">The sequence shown here is derived from an EMBL/GenBank/DDBJ whole genome shotgun (WGS) entry which is preliminary data.</text>
</comment>
<reference evidence="1 2" key="1">
    <citation type="journal article" date="2019" name="Gigascience">
        <title>Whole-genome sequence of the oriental lung fluke Paragonimus westermani.</title>
        <authorList>
            <person name="Oey H."/>
            <person name="Zakrzewski M."/>
            <person name="Narain K."/>
            <person name="Devi K.R."/>
            <person name="Agatsuma T."/>
            <person name="Nawaratna S."/>
            <person name="Gobert G.N."/>
            <person name="Jones M.K."/>
            <person name="Ragan M.A."/>
            <person name="McManus D.P."/>
            <person name="Krause L."/>
        </authorList>
    </citation>
    <scope>NUCLEOTIDE SEQUENCE [LARGE SCALE GENOMIC DNA]</scope>
    <source>
        <strain evidence="1 2">IND2009</strain>
    </source>
</reference>
<dbReference type="Proteomes" id="UP000324629">
    <property type="component" value="Unassembled WGS sequence"/>
</dbReference>
<sequence>LISRQSWKSIGRPAYKKTEHSAQNASGEKLALIGELDCDIECDDVHTSGTVYPTEHSKLNLLGLDWIEHLKLLDMPLNQFCSHVKLQEGKS</sequence>
<name>A0A5J4P0Y1_9TREM</name>
<organism evidence="1 2">
    <name type="scientific">Paragonimus westermani</name>
    <dbReference type="NCBI Taxonomy" id="34504"/>
    <lineage>
        <taxon>Eukaryota</taxon>
        <taxon>Metazoa</taxon>
        <taxon>Spiralia</taxon>
        <taxon>Lophotrochozoa</taxon>
        <taxon>Platyhelminthes</taxon>
        <taxon>Trematoda</taxon>
        <taxon>Digenea</taxon>
        <taxon>Plagiorchiida</taxon>
        <taxon>Troglotremata</taxon>
        <taxon>Troglotrematidae</taxon>
        <taxon>Paragonimus</taxon>
    </lineage>
</organism>
<proteinExistence type="predicted"/>
<dbReference type="EMBL" id="QNGE01000199">
    <property type="protein sequence ID" value="KAA3681451.1"/>
    <property type="molecule type" value="Genomic_DNA"/>
</dbReference>
<gene>
    <name evidence="1" type="ORF">DEA37_0008875</name>
</gene>